<dbReference type="AlphaFoldDB" id="A0A975GQA6"/>
<protein>
    <submittedName>
        <fullName evidence="1">Uncharacterized protein</fullName>
    </submittedName>
</protein>
<name>A0A975GQA6_9BACT</name>
<dbReference type="KEGG" id="dmm:dnm_057410"/>
<reference evidence="1" key="1">
    <citation type="journal article" date="2021" name="Microb. Physiol.">
        <title>Proteogenomic Insights into the Physiology of Marine, Sulfate-Reducing, Filamentous Desulfonema limicola and Desulfonema magnum.</title>
        <authorList>
            <person name="Schnaars V."/>
            <person name="Wohlbrand L."/>
            <person name="Scheve S."/>
            <person name="Hinrichs C."/>
            <person name="Reinhardt R."/>
            <person name="Rabus R."/>
        </authorList>
    </citation>
    <scope>NUCLEOTIDE SEQUENCE</scope>
    <source>
        <strain evidence="1">4be13</strain>
    </source>
</reference>
<gene>
    <name evidence="1" type="ORF">dnm_057410</name>
</gene>
<keyword evidence="2" id="KW-1185">Reference proteome</keyword>
<sequence>MVENKESIKNAIQRAKKLNNCIPLDKDNICTDVYKLMEKLI</sequence>
<proteinExistence type="predicted"/>
<dbReference type="EMBL" id="CP061800">
    <property type="protein sequence ID" value="QTA89684.1"/>
    <property type="molecule type" value="Genomic_DNA"/>
</dbReference>
<organism evidence="1 2">
    <name type="scientific">Desulfonema magnum</name>
    <dbReference type="NCBI Taxonomy" id="45655"/>
    <lineage>
        <taxon>Bacteria</taxon>
        <taxon>Pseudomonadati</taxon>
        <taxon>Thermodesulfobacteriota</taxon>
        <taxon>Desulfobacteria</taxon>
        <taxon>Desulfobacterales</taxon>
        <taxon>Desulfococcaceae</taxon>
        <taxon>Desulfonema</taxon>
    </lineage>
</organism>
<evidence type="ECO:0000313" key="2">
    <source>
        <dbReference type="Proteomes" id="UP000663722"/>
    </source>
</evidence>
<dbReference type="Proteomes" id="UP000663722">
    <property type="component" value="Chromosome"/>
</dbReference>
<evidence type="ECO:0000313" key="1">
    <source>
        <dbReference type="EMBL" id="QTA89684.1"/>
    </source>
</evidence>
<accession>A0A975GQA6</accession>